<proteinExistence type="predicted"/>
<evidence type="ECO:0000313" key="1">
    <source>
        <dbReference type="EMBL" id="ARF10503.1"/>
    </source>
</evidence>
<accession>A0A1V0SFL7</accession>
<protein>
    <submittedName>
        <fullName evidence="1">Uncharacterized protein</fullName>
    </submittedName>
</protein>
<sequence>MELRILNLDIYVDDTCIKIKNGDLEIRWSPFCNNYDLLIINFIDNISYKDFISITNFLTNQGYYRFYNCNSKDLYMTTNTLKLLYDYNDFNSYADFNTIYSGTLFYDFFQNKLPCLFRPSLSHIKYLDDNYKITKIDIFDMYYIEQKGQLTKAAVKKTK</sequence>
<name>A0A1V0SFL7_9VIRU</name>
<dbReference type="EMBL" id="KY684104">
    <property type="protein sequence ID" value="ARF10503.1"/>
    <property type="molecule type" value="Genomic_DNA"/>
</dbReference>
<gene>
    <name evidence="1" type="ORF">Hokovirus_2_30</name>
</gene>
<reference evidence="1" key="1">
    <citation type="journal article" date="2017" name="Science">
        <title>Giant viruses with an expanded complement of translation system components.</title>
        <authorList>
            <person name="Schulz F."/>
            <person name="Yutin N."/>
            <person name="Ivanova N.N."/>
            <person name="Ortega D.R."/>
            <person name="Lee T.K."/>
            <person name="Vierheilig J."/>
            <person name="Daims H."/>
            <person name="Horn M."/>
            <person name="Wagner M."/>
            <person name="Jensen G.J."/>
            <person name="Kyrpides N.C."/>
            <person name="Koonin E.V."/>
            <person name="Woyke T."/>
        </authorList>
    </citation>
    <scope>NUCLEOTIDE SEQUENCE</scope>
    <source>
        <strain evidence="1">HKV1</strain>
    </source>
</reference>
<organism evidence="1">
    <name type="scientific">Hokovirus HKV1</name>
    <dbReference type="NCBI Taxonomy" id="1977638"/>
    <lineage>
        <taxon>Viruses</taxon>
        <taxon>Varidnaviria</taxon>
        <taxon>Bamfordvirae</taxon>
        <taxon>Nucleocytoviricota</taxon>
        <taxon>Megaviricetes</taxon>
        <taxon>Imitervirales</taxon>
        <taxon>Mimiviridae</taxon>
        <taxon>Klosneuvirinae</taxon>
        <taxon>Hokovirus</taxon>
    </lineage>
</organism>